<feature type="domain" description="Glycosyl transferase family 51" evidence="19">
    <location>
        <begin position="60"/>
        <end position="235"/>
    </location>
</feature>
<dbReference type="InterPro" id="IPR023346">
    <property type="entry name" value="Lysozyme-like_dom_sf"/>
</dbReference>
<dbReference type="Pfam" id="PF00912">
    <property type="entry name" value="Transgly"/>
    <property type="match status" value="1"/>
</dbReference>
<comment type="similarity">
    <text evidence="2">In the C-terminal section; belongs to the transpeptidase family.</text>
</comment>
<dbReference type="GO" id="GO:0008658">
    <property type="term" value="F:penicillin binding"/>
    <property type="evidence" value="ECO:0007669"/>
    <property type="project" value="InterPro"/>
</dbReference>
<dbReference type="GO" id="GO:0009002">
    <property type="term" value="F:serine-type D-Ala-D-Ala carboxypeptidase activity"/>
    <property type="evidence" value="ECO:0007669"/>
    <property type="project" value="UniProtKB-EC"/>
</dbReference>
<evidence type="ECO:0000256" key="5">
    <source>
        <dbReference type="ARBA" id="ARBA00022645"/>
    </source>
</evidence>
<dbReference type="SUPFAM" id="SSF53955">
    <property type="entry name" value="Lysozyme-like"/>
    <property type="match status" value="1"/>
</dbReference>
<dbReference type="InterPro" id="IPR012338">
    <property type="entry name" value="Beta-lactam/transpept-like"/>
</dbReference>
<protein>
    <submittedName>
        <fullName evidence="20">Penicillin-binding protein</fullName>
    </submittedName>
</protein>
<keyword evidence="13" id="KW-0511">Multifunctional enzyme</keyword>
<keyword evidence="4" id="KW-1003">Cell membrane</keyword>
<evidence type="ECO:0000256" key="17">
    <source>
        <dbReference type="SAM" id="Phobius"/>
    </source>
</evidence>
<evidence type="ECO:0000256" key="12">
    <source>
        <dbReference type="ARBA" id="ARBA00023136"/>
    </source>
</evidence>
<evidence type="ECO:0000259" key="19">
    <source>
        <dbReference type="Pfam" id="PF00912"/>
    </source>
</evidence>
<comment type="caution">
    <text evidence="20">The sequence shown here is derived from an EMBL/GenBank/DDBJ whole genome shotgun (WGS) entry which is preliminary data.</text>
</comment>
<keyword evidence="8" id="KW-0808">Transferase</keyword>
<keyword evidence="12 17" id="KW-0472">Membrane</keyword>
<evidence type="ECO:0000313" key="20">
    <source>
        <dbReference type="EMBL" id="RSD27548.1"/>
    </source>
</evidence>
<sequence>MRMTTGYLMILLMFPLLIAIVVFTFEETQRVESFSGTLDRKIDLTKTKLTETSRILDADGKVITELFQPMNRSYAEGHEIPDFIKEIFIVSEDRNFEKHPGFDLPGIARALAINIHSDTIEQGASTITQQLARNQYLNHYKSYNRKLSEVLYAYQLEKTFTKVEILEQYLNAIYFQHNAYGIQAASGFYFKKEPAQLSKAEQAFLAAIPNNPSYYDPLKHFDRTKKRQERLLDQLAQHGKISVSEVEKIKNEAIKLKVDQRKNAYPDYSTFALHELKELVSEQENIEDPALLSSRLEELLRTGITVHTSLDTGLQNRTIQAVTHHLSDKSIQGAVAVINHETGRIVALAGGKNYHGGDFHRAYQAFRQPGSSIKPLLVYAPYFERFNVSTDAKVNAGSLCIKGYCPKNYGGSTYGMVPIEKAFIHSYNTPAVRLLQQIGVDEAFSDLEQFSFEKVTRQDHGLSAAVGGFTNGLSPLEMTQAYTVFSNNGLYLRPRAIVKVTGHDGETLYQWNEKPVQVWSPSTAGKVRGLMQKTVSSGTARKASVAGTSAGGKTGTTNDFKDFWFIGFNGPLTAGVWVGKDQPQSMEAINSQSPHLLIWRDIMKK</sequence>
<dbReference type="Gene3D" id="1.10.3810.10">
    <property type="entry name" value="Biosynthetic peptidoglycan transglycosylase-like"/>
    <property type="match status" value="1"/>
</dbReference>
<keyword evidence="7" id="KW-0328">Glycosyltransferase</keyword>
<proteinExistence type="inferred from homology"/>
<evidence type="ECO:0000256" key="10">
    <source>
        <dbReference type="ARBA" id="ARBA00022960"/>
    </source>
</evidence>
<evidence type="ECO:0000256" key="14">
    <source>
        <dbReference type="ARBA" id="ARBA00023316"/>
    </source>
</evidence>
<comment type="subcellular location">
    <subcellularLocation>
        <location evidence="1">Cell membrane</location>
    </subcellularLocation>
</comment>
<dbReference type="InterPro" id="IPR036950">
    <property type="entry name" value="PBP_transglycosylase"/>
</dbReference>
<dbReference type="GO" id="GO:0009252">
    <property type="term" value="P:peptidoglycan biosynthetic process"/>
    <property type="evidence" value="ECO:0007669"/>
    <property type="project" value="UniProtKB-KW"/>
</dbReference>
<evidence type="ECO:0000259" key="18">
    <source>
        <dbReference type="Pfam" id="PF00905"/>
    </source>
</evidence>
<dbReference type="Pfam" id="PF00905">
    <property type="entry name" value="Transpeptidase"/>
    <property type="match status" value="1"/>
</dbReference>
<dbReference type="GO" id="GO:0005886">
    <property type="term" value="C:plasma membrane"/>
    <property type="evidence" value="ECO:0007669"/>
    <property type="project" value="UniProtKB-SubCell"/>
</dbReference>
<evidence type="ECO:0000256" key="9">
    <source>
        <dbReference type="ARBA" id="ARBA00022801"/>
    </source>
</evidence>
<dbReference type="SUPFAM" id="SSF56601">
    <property type="entry name" value="beta-lactamase/transpeptidase-like"/>
    <property type="match status" value="1"/>
</dbReference>
<keyword evidence="9" id="KW-0378">Hydrolase</keyword>
<comment type="catalytic activity">
    <reaction evidence="15">
        <text>Preferential cleavage: (Ac)2-L-Lys-D-Ala-|-D-Ala. Also transpeptidation of peptidyl-alanyl moieties that are N-acyl substituents of D-alanine.</text>
        <dbReference type="EC" id="3.4.16.4"/>
    </reaction>
</comment>
<organism evidence="20 21">
    <name type="scientific">Mesobacillus subterraneus</name>
    <dbReference type="NCBI Taxonomy" id="285983"/>
    <lineage>
        <taxon>Bacteria</taxon>
        <taxon>Bacillati</taxon>
        <taxon>Bacillota</taxon>
        <taxon>Bacilli</taxon>
        <taxon>Bacillales</taxon>
        <taxon>Bacillaceae</taxon>
        <taxon>Mesobacillus</taxon>
    </lineage>
</organism>
<dbReference type="InterPro" id="IPR050396">
    <property type="entry name" value="Glycosyltr_51/Transpeptidase"/>
</dbReference>
<evidence type="ECO:0000256" key="15">
    <source>
        <dbReference type="ARBA" id="ARBA00034000"/>
    </source>
</evidence>
<dbReference type="AlphaFoldDB" id="A0A3R9DUE9"/>
<dbReference type="PANTHER" id="PTHR32282">
    <property type="entry name" value="BINDING PROTEIN TRANSPEPTIDASE, PUTATIVE-RELATED"/>
    <property type="match status" value="1"/>
</dbReference>
<dbReference type="InterPro" id="IPR001460">
    <property type="entry name" value="PCN-bd_Tpept"/>
</dbReference>
<evidence type="ECO:0000256" key="11">
    <source>
        <dbReference type="ARBA" id="ARBA00022984"/>
    </source>
</evidence>
<keyword evidence="17" id="KW-1133">Transmembrane helix</keyword>
<feature type="domain" description="Penicillin-binding protein transpeptidase" evidence="18">
    <location>
        <begin position="333"/>
        <end position="569"/>
    </location>
</feature>
<evidence type="ECO:0000256" key="7">
    <source>
        <dbReference type="ARBA" id="ARBA00022676"/>
    </source>
</evidence>
<dbReference type="GO" id="GO:0006508">
    <property type="term" value="P:proteolysis"/>
    <property type="evidence" value="ECO:0007669"/>
    <property type="project" value="UniProtKB-KW"/>
</dbReference>
<dbReference type="FunFam" id="1.10.3810.10:FF:000001">
    <property type="entry name" value="Penicillin-binding protein 1A"/>
    <property type="match status" value="1"/>
</dbReference>
<gene>
    <name evidence="20" type="ORF">EJA10_09270</name>
</gene>
<evidence type="ECO:0000256" key="4">
    <source>
        <dbReference type="ARBA" id="ARBA00022475"/>
    </source>
</evidence>
<keyword evidence="17" id="KW-0812">Transmembrane</keyword>
<keyword evidence="5" id="KW-0121">Carboxypeptidase</keyword>
<reference evidence="21" key="1">
    <citation type="submission" date="2018-12" db="EMBL/GenBank/DDBJ databases">
        <title>Bacillus chawlae sp. nov., Bacillus glennii sp. nov., and Bacillus saganii sp. nov. Isolated from the Vehicle Assembly Building at Kennedy Space Center where the Viking Spacecraft were Assembled.</title>
        <authorList>
            <person name="Seuylemezian A."/>
            <person name="Vaishampayan P."/>
        </authorList>
    </citation>
    <scope>NUCLEOTIDE SEQUENCE [LARGE SCALE GENOMIC DNA]</scope>
    <source>
        <strain evidence="21">DSM 13966</strain>
    </source>
</reference>
<evidence type="ECO:0000256" key="1">
    <source>
        <dbReference type="ARBA" id="ARBA00004236"/>
    </source>
</evidence>
<name>A0A3R9DUE9_9BACI</name>
<dbReference type="PANTHER" id="PTHR32282:SF11">
    <property type="entry name" value="PENICILLIN-BINDING PROTEIN 1B"/>
    <property type="match status" value="1"/>
</dbReference>
<dbReference type="Proteomes" id="UP000279911">
    <property type="component" value="Unassembled WGS sequence"/>
</dbReference>
<comment type="similarity">
    <text evidence="3">In the N-terminal section; belongs to the glycosyltransferase 51 family.</text>
</comment>
<dbReference type="GO" id="GO:0008955">
    <property type="term" value="F:peptidoglycan glycosyltransferase activity"/>
    <property type="evidence" value="ECO:0007669"/>
    <property type="project" value="UniProtKB-EC"/>
</dbReference>
<feature type="transmembrane region" description="Helical" evidence="17">
    <location>
        <begin position="7"/>
        <end position="25"/>
    </location>
</feature>
<keyword evidence="14" id="KW-0961">Cell wall biogenesis/degradation</keyword>
<dbReference type="GO" id="GO:0071555">
    <property type="term" value="P:cell wall organization"/>
    <property type="evidence" value="ECO:0007669"/>
    <property type="project" value="UniProtKB-KW"/>
</dbReference>
<evidence type="ECO:0000256" key="3">
    <source>
        <dbReference type="ARBA" id="ARBA00007739"/>
    </source>
</evidence>
<accession>A0A3R9DUE9</accession>
<dbReference type="OrthoDB" id="9766909at2"/>
<dbReference type="GO" id="GO:0008360">
    <property type="term" value="P:regulation of cell shape"/>
    <property type="evidence" value="ECO:0007669"/>
    <property type="project" value="UniProtKB-KW"/>
</dbReference>
<dbReference type="GO" id="GO:0030288">
    <property type="term" value="C:outer membrane-bounded periplasmic space"/>
    <property type="evidence" value="ECO:0007669"/>
    <property type="project" value="TreeGrafter"/>
</dbReference>
<evidence type="ECO:0000256" key="16">
    <source>
        <dbReference type="ARBA" id="ARBA00049902"/>
    </source>
</evidence>
<evidence type="ECO:0000256" key="8">
    <source>
        <dbReference type="ARBA" id="ARBA00022679"/>
    </source>
</evidence>
<keyword evidence="11" id="KW-0573">Peptidoglycan synthesis</keyword>
<evidence type="ECO:0000313" key="21">
    <source>
        <dbReference type="Proteomes" id="UP000279911"/>
    </source>
</evidence>
<evidence type="ECO:0000256" key="6">
    <source>
        <dbReference type="ARBA" id="ARBA00022670"/>
    </source>
</evidence>
<dbReference type="InterPro" id="IPR001264">
    <property type="entry name" value="Glyco_trans_51"/>
</dbReference>
<evidence type="ECO:0000256" key="2">
    <source>
        <dbReference type="ARBA" id="ARBA00007090"/>
    </source>
</evidence>
<keyword evidence="10" id="KW-0133">Cell shape</keyword>
<evidence type="ECO:0000256" key="13">
    <source>
        <dbReference type="ARBA" id="ARBA00023268"/>
    </source>
</evidence>
<dbReference type="EMBL" id="RSFW01000011">
    <property type="protein sequence ID" value="RSD27548.1"/>
    <property type="molecule type" value="Genomic_DNA"/>
</dbReference>
<comment type="catalytic activity">
    <reaction evidence="16">
        <text>[GlcNAc-(1-&gt;4)-Mur2Ac(oyl-L-Ala-gamma-D-Glu-L-Lys-D-Ala-D-Ala)](n)-di-trans,octa-cis-undecaprenyl diphosphate + beta-D-GlcNAc-(1-&gt;4)-Mur2Ac(oyl-L-Ala-gamma-D-Glu-L-Lys-D-Ala-D-Ala)-di-trans,octa-cis-undecaprenyl diphosphate = [GlcNAc-(1-&gt;4)-Mur2Ac(oyl-L-Ala-gamma-D-Glu-L-Lys-D-Ala-D-Ala)](n+1)-di-trans,octa-cis-undecaprenyl diphosphate + di-trans,octa-cis-undecaprenyl diphosphate + H(+)</text>
        <dbReference type="Rhea" id="RHEA:23708"/>
        <dbReference type="Rhea" id="RHEA-COMP:9602"/>
        <dbReference type="Rhea" id="RHEA-COMP:9603"/>
        <dbReference type="ChEBI" id="CHEBI:15378"/>
        <dbReference type="ChEBI" id="CHEBI:58405"/>
        <dbReference type="ChEBI" id="CHEBI:60033"/>
        <dbReference type="ChEBI" id="CHEBI:78435"/>
        <dbReference type="EC" id="2.4.99.28"/>
    </reaction>
</comment>
<keyword evidence="6" id="KW-0645">Protease</keyword>
<dbReference type="Gene3D" id="3.40.710.10">
    <property type="entry name" value="DD-peptidase/beta-lactamase superfamily"/>
    <property type="match status" value="1"/>
</dbReference>